<sequence length="240" mass="27672">MIRIGCSGWNYRDWRGRFYPQDLAAKNWFTFYARHFDTVEINNSFYRLPPPATVEKWRDQAPPGFCYAVKANRFLTHVKKLKDCAEPMERMMASFRHFPPTLGPILYQLPPNLHRDLAGLEDFLPLLPHDAVPIFEFRHPSWYDDAVYALLDRHGAGICTHDMPGSPSPRLALGPAAYVRFHGSTSKYRGRYPDATLRGWADWMKEQAGAGRAVWGYFNNDYDAQAIEDARRLRDMAGAE</sequence>
<keyword evidence="2" id="KW-1185">Reference proteome</keyword>
<evidence type="ECO:0008006" key="3">
    <source>
        <dbReference type="Google" id="ProtNLM"/>
    </source>
</evidence>
<reference evidence="1 2" key="1">
    <citation type="journal article" date="2013" name="Genome Announc.">
        <title>Draft Genome Sequence of Sphingobium ummariense Strain RL-3, a Hexachlorocyclohexane-Degrading Bacterium.</title>
        <authorList>
            <person name="Kohli P."/>
            <person name="Dua A."/>
            <person name="Sangwan N."/>
            <person name="Oldach P."/>
            <person name="Khurana J.P."/>
            <person name="Lal R."/>
        </authorList>
    </citation>
    <scope>NUCLEOTIDE SEQUENCE [LARGE SCALE GENOMIC DNA]</scope>
    <source>
        <strain evidence="1 2">RL-3</strain>
    </source>
</reference>
<dbReference type="PANTHER" id="PTHR30348:SF4">
    <property type="entry name" value="DUF72 DOMAIN-CONTAINING PROTEIN"/>
    <property type="match status" value="1"/>
</dbReference>
<organism evidence="1 2">
    <name type="scientific">Sphingobium ummariense RL-3</name>
    <dbReference type="NCBI Taxonomy" id="1346791"/>
    <lineage>
        <taxon>Bacteria</taxon>
        <taxon>Pseudomonadati</taxon>
        <taxon>Pseudomonadota</taxon>
        <taxon>Alphaproteobacteria</taxon>
        <taxon>Sphingomonadales</taxon>
        <taxon>Sphingomonadaceae</taxon>
        <taxon>Sphingobium</taxon>
    </lineage>
</organism>
<comment type="caution">
    <text evidence="1">The sequence shown here is derived from an EMBL/GenBank/DDBJ whole genome shotgun (WGS) entry which is preliminary data.</text>
</comment>
<dbReference type="OrthoDB" id="9780310at2"/>
<dbReference type="PANTHER" id="PTHR30348">
    <property type="entry name" value="UNCHARACTERIZED PROTEIN YECE"/>
    <property type="match status" value="1"/>
</dbReference>
<proteinExistence type="predicted"/>
<dbReference type="Pfam" id="PF01904">
    <property type="entry name" value="DUF72"/>
    <property type="match status" value="1"/>
</dbReference>
<protein>
    <recommendedName>
        <fullName evidence="3">DUF72 domain-containing protein</fullName>
    </recommendedName>
</protein>
<gene>
    <name evidence="1" type="ORF">M529_00630</name>
</gene>
<dbReference type="Gene3D" id="3.20.20.410">
    <property type="entry name" value="Protein of unknown function UPF0759"/>
    <property type="match status" value="1"/>
</dbReference>
<name>T0KBU4_9SPHN</name>
<dbReference type="eggNOG" id="COG1801">
    <property type="taxonomic scope" value="Bacteria"/>
</dbReference>
<dbReference type="STRING" id="1346791.M529_00630"/>
<dbReference type="InterPro" id="IPR036520">
    <property type="entry name" value="UPF0759_sf"/>
</dbReference>
<dbReference type="AlphaFoldDB" id="T0KBU4"/>
<dbReference type="SUPFAM" id="SSF117396">
    <property type="entry name" value="TM1631-like"/>
    <property type="match status" value="1"/>
</dbReference>
<evidence type="ECO:0000313" key="2">
    <source>
        <dbReference type="Proteomes" id="UP000015523"/>
    </source>
</evidence>
<dbReference type="PATRIC" id="fig|1346791.3.peg.115"/>
<dbReference type="EMBL" id="AUWY01000019">
    <property type="protein sequence ID" value="EQB34154.1"/>
    <property type="molecule type" value="Genomic_DNA"/>
</dbReference>
<evidence type="ECO:0000313" key="1">
    <source>
        <dbReference type="EMBL" id="EQB34154.1"/>
    </source>
</evidence>
<dbReference type="Proteomes" id="UP000015523">
    <property type="component" value="Unassembled WGS sequence"/>
</dbReference>
<accession>T0KBU4</accession>
<dbReference type="InterPro" id="IPR002763">
    <property type="entry name" value="DUF72"/>
</dbReference>
<dbReference type="RefSeq" id="WP_021316188.1">
    <property type="nucleotide sequence ID" value="NZ_AUWY01000019.1"/>
</dbReference>